<evidence type="ECO:0000313" key="4">
    <source>
        <dbReference type="Proteomes" id="UP000245283"/>
    </source>
</evidence>
<reference evidence="4" key="1">
    <citation type="submission" date="2018-05" db="EMBL/GenBank/DDBJ databases">
        <authorList>
            <person name="Li Y."/>
        </authorList>
    </citation>
    <scope>NUCLEOTIDE SEQUENCE [LARGE SCALE GENOMIC DNA]</scope>
    <source>
        <strain evidence="4">sk1b4</strain>
    </source>
</reference>
<dbReference type="Proteomes" id="UP000245283">
    <property type="component" value="Unassembled WGS sequence"/>
</dbReference>
<sequence length="317" mass="34203">MVLVIAVLVAGLGIAGVLFARQQEFESLNTFGDPFEELTARPSREPVEESNLDPVTFLILGSDSRISAGDAADWEPGAQRTDAIMLVQVAGNRRSVAVMSIPRDSWVDIPGVGEAKINAAYSYGGPALTIETVENLTGVRIDHFAIVDFTSFTELTDLVGGVDLPTPDGTQHMSGGEALTYVRERYGLPGGDFDRVRRQQVWMKTVFESLLTPEVLSSPSKLMDVYGTVQDYLSVDEGLSVTGLVELGSSLRNLSSDGLIFLTAPYSGTDTSSDGQSIVLLDEEAVAGLSQAFQEDTVKQWVVTHPELETLDSRPIE</sequence>
<dbReference type="PANTHER" id="PTHR33392">
    <property type="entry name" value="POLYISOPRENYL-TEICHOIC ACID--PEPTIDOGLYCAN TEICHOIC ACID TRANSFERASE TAGU"/>
    <property type="match status" value="1"/>
</dbReference>
<name>A0A2V1KCK7_9ACTO</name>
<protein>
    <submittedName>
        <fullName evidence="3">Transcriptional regulator</fullName>
    </submittedName>
</protein>
<accession>A0A2V1KCK7</accession>
<dbReference type="InterPro" id="IPR004474">
    <property type="entry name" value="LytR_CpsA_psr"/>
</dbReference>
<evidence type="ECO:0000259" key="2">
    <source>
        <dbReference type="Pfam" id="PF03816"/>
    </source>
</evidence>
<dbReference type="PANTHER" id="PTHR33392:SF6">
    <property type="entry name" value="POLYISOPRENYL-TEICHOIC ACID--PEPTIDOGLYCAN TEICHOIC ACID TRANSFERASE TAGU"/>
    <property type="match status" value="1"/>
</dbReference>
<evidence type="ECO:0000313" key="3">
    <source>
        <dbReference type="EMBL" id="PWF26620.1"/>
    </source>
</evidence>
<dbReference type="EMBL" id="QETB01000003">
    <property type="protein sequence ID" value="PWF26620.1"/>
    <property type="molecule type" value="Genomic_DNA"/>
</dbReference>
<dbReference type="Pfam" id="PF03816">
    <property type="entry name" value="LytR_cpsA_psr"/>
    <property type="match status" value="1"/>
</dbReference>
<evidence type="ECO:0000256" key="1">
    <source>
        <dbReference type="ARBA" id="ARBA00006068"/>
    </source>
</evidence>
<gene>
    <name evidence="3" type="ORF">DD236_06255</name>
</gene>
<comment type="similarity">
    <text evidence="1">Belongs to the LytR/CpsA/Psr (LCP) family.</text>
</comment>
<dbReference type="InterPro" id="IPR050922">
    <property type="entry name" value="LytR/CpsA/Psr_CW_biosynth"/>
</dbReference>
<dbReference type="OrthoDB" id="9782542at2"/>
<organism evidence="3 4">
    <name type="scientific">Ancrocorticia populi</name>
    <dbReference type="NCBI Taxonomy" id="2175228"/>
    <lineage>
        <taxon>Bacteria</taxon>
        <taxon>Bacillati</taxon>
        <taxon>Actinomycetota</taxon>
        <taxon>Actinomycetes</taxon>
        <taxon>Actinomycetales</taxon>
        <taxon>Actinomycetaceae</taxon>
        <taxon>Ancrocorticia</taxon>
    </lineage>
</organism>
<keyword evidence="4" id="KW-1185">Reference proteome</keyword>
<dbReference type="AlphaFoldDB" id="A0A2V1KCK7"/>
<dbReference type="Gene3D" id="3.40.630.190">
    <property type="entry name" value="LCP protein"/>
    <property type="match status" value="1"/>
</dbReference>
<dbReference type="NCBIfam" id="TIGR00350">
    <property type="entry name" value="lytR_cpsA_psr"/>
    <property type="match status" value="1"/>
</dbReference>
<proteinExistence type="inferred from homology"/>
<feature type="domain" description="Cell envelope-related transcriptional attenuator" evidence="2">
    <location>
        <begin position="80"/>
        <end position="210"/>
    </location>
</feature>
<comment type="caution">
    <text evidence="3">The sequence shown here is derived from an EMBL/GenBank/DDBJ whole genome shotgun (WGS) entry which is preliminary data.</text>
</comment>